<keyword evidence="4" id="KW-0067">ATP-binding</keyword>
<dbReference type="AlphaFoldDB" id="V6J5S6"/>
<keyword evidence="2 4" id="KW-0046">Antibiotic resistance</keyword>
<keyword evidence="7" id="KW-1185">Reference proteome</keyword>
<evidence type="ECO:0000256" key="4">
    <source>
        <dbReference type="PIRNR" id="PIRNR000819"/>
    </source>
</evidence>
<dbReference type="PIRSF" id="PIRSF000819">
    <property type="entry name" value="Streptomycin_3-adenylyltransf"/>
    <property type="match status" value="1"/>
</dbReference>
<comment type="caution">
    <text evidence="6">The sequence shown here is derived from an EMBL/GenBank/DDBJ whole genome shotgun (WGS) entry which is preliminary data.</text>
</comment>
<dbReference type="InterPro" id="IPR024172">
    <property type="entry name" value="AadA/Aad9"/>
</dbReference>
<evidence type="ECO:0000256" key="3">
    <source>
        <dbReference type="ARBA" id="ARBA00047831"/>
    </source>
</evidence>
<dbReference type="InterPro" id="IPR043519">
    <property type="entry name" value="NT_sf"/>
</dbReference>
<comment type="catalytic activity">
    <reaction evidence="3 4">
        <text>spectinomycin + ATP = 9-O-adenylylspectinomycin + diphosphate</text>
        <dbReference type="Rhea" id="RHEA:63228"/>
        <dbReference type="ChEBI" id="CHEBI:30616"/>
        <dbReference type="ChEBI" id="CHEBI:33019"/>
        <dbReference type="ChEBI" id="CHEBI:146260"/>
        <dbReference type="ChEBI" id="CHEBI:146261"/>
    </reaction>
</comment>
<evidence type="ECO:0000313" key="6">
    <source>
        <dbReference type="EMBL" id="EST12109.1"/>
    </source>
</evidence>
<dbReference type="Gene3D" id="3.30.460.10">
    <property type="entry name" value="Beta Polymerase, domain 2"/>
    <property type="match status" value="1"/>
</dbReference>
<dbReference type="GO" id="GO:0046677">
    <property type="term" value="P:response to antibiotic"/>
    <property type="evidence" value="ECO:0007669"/>
    <property type="project" value="UniProtKB-KW"/>
</dbReference>
<dbReference type="PATRIC" id="fig|1395513.3.peg.1711"/>
<dbReference type="EMBL" id="AWTC01000006">
    <property type="protein sequence ID" value="EST12109.1"/>
    <property type="molecule type" value="Genomic_DNA"/>
</dbReference>
<dbReference type="Proteomes" id="UP000018296">
    <property type="component" value="Unassembled WGS sequence"/>
</dbReference>
<evidence type="ECO:0000256" key="1">
    <source>
        <dbReference type="ARBA" id="ARBA00022679"/>
    </source>
</evidence>
<sequence length="258" mass="29205">MSVQELLNCVKKDYQDILGQQLTGIYLHGSLAFGCFNTLKSDLDFIVVVQSKLSLGAKLALLHVLEKYHTMAPQKGFEMSVVLVSDCQHFCYPTPYELHFSNMWREIYLKNPLSLCAIESKRDPDLAGHFKVIKQCGIVLCGKPISEVFGEIPTHAYIQSIVNDIKDAKAMIINRPTYTILNLCRVLGYLQSGKILSKEQGAEWALSALESQWGMVIRTALNNYRSSDSEVHYSYEDAVAFCDCLLKKIRKSLELRKK</sequence>
<dbReference type="Pfam" id="PF13427">
    <property type="entry name" value="AadA_C"/>
    <property type="match status" value="1"/>
</dbReference>
<gene>
    <name evidence="6" type="ORF">P343_08445</name>
</gene>
<dbReference type="OrthoDB" id="5643411at2"/>
<dbReference type="GO" id="GO:0070566">
    <property type="term" value="F:adenylyltransferase activity"/>
    <property type="evidence" value="ECO:0007669"/>
    <property type="project" value="InterPro"/>
</dbReference>
<dbReference type="STRING" id="1395513.P343_08445"/>
<evidence type="ECO:0000313" key="7">
    <source>
        <dbReference type="Proteomes" id="UP000018296"/>
    </source>
</evidence>
<dbReference type="RefSeq" id="WP_023509952.1">
    <property type="nucleotide sequence ID" value="NZ_AWTC01000006.1"/>
</dbReference>
<dbReference type="InterPro" id="IPR025184">
    <property type="entry name" value="AadA_C"/>
</dbReference>
<feature type="domain" description="Adenylyltransferase AadA C-terminal" evidence="5">
    <location>
        <begin position="147"/>
        <end position="247"/>
    </location>
</feature>
<dbReference type="GO" id="GO:0005524">
    <property type="term" value="F:ATP binding"/>
    <property type="evidence" value="ECO:0007669"/>
    <property type="project" value="UniProtKB-KW"/>
</dbReference>
<protein>
    <recommendedName>
        <fullName evidence="4">Spectinomycin 9-adenylyltransferase</fullName>
    </recommendedName>
</protein>
<dbReference type="eggNOG" id="COG1708">
    <property type="taxonomic scope" value="Bacteria"/>
</dbReference>
<keyword evidence="4" id="KW-0548">Nucleotidyltransferase</keyword>
<proteinExistence type="predicted"/>
<organism evidence="6 7">
    <name type="scientific">Sporolactobacillus laevolacticus DSM 442</name>
    <dbReference type="NCBI Taxonomy" id="1395513"/>
    <lineage>
        <taxon>Bacteria</taxon>
        <taxon>Bacillati</taxon>
        <taxon>Bacillota</taxon>
        <taxon>Bacilli</taxon>
        <taxon>Bacillales</taxon>
        <taxon>Sporolactobacillaceae</taxon>
        <taxon>Sporolactobacillus</taxon>
    </lineage>
</organism>
<reference evidence="6 7" key="1">
    <citation type="journal article" date="2013" name="Genome Announc.">
        <title>Genome Sequence of Sporolactobacillus laevolacticus DSM442, an Efficient Polymer-Grade D-Lactate Producer from Agricultural Waste Cottonseed as a Nitrogen Source.</title>
        <authorList>
            <person name="Wang H."/>
            <person name="Wang L."/>
            <person name="Ju J."/>
            <person name="Yu B."/>
            <person name="Ma Y."/>
        </authorList>
    </citation>
    <scope>NUCLEOTIDE SEQUENCE [LARGE SCALE GENOMIC DNA]</scope>
    <source>
        <strain evidence="6 7">DSM 442</strain>
    </source>
</reference>
<evidence type="ECO:0000259" key="5">
    <source>
        <dbReference type="Pfam" id="PF13427"/>
    </source>
</evidence>
<keyword evidence="1 4" id="KW-0808">Transferase</keyword>
<accession>V6J5S6</accession>
<keyword evidence="4" id="KW-0547">Nucleotide-binding</keyword>
<name>V6J5S6_9BACL</name>
<dbReference type="SUPFAM" id="SSF81301">
    <property type="entry name" value="Nucleotidyltransferase"/>
    <property type="match status" value="1"/>
</dbReference>
<evidence type="ECO:0000256" key="2">
    <source>
        <dbReference type="ARBA" id="ARBA00023251"/>
    </source>
</evidence>
<dbReference type="CDD" id="cd05403">
    <property type="entry name" value="NT_KNTase_like"/>
    <property type="match status" value="1"/>
</dbReference>